<dbReference type="EMBL" id="JACBYR010000001">
    <property type="protein sequence ID" value="NYE82593.1"/>
    <property type="molecule type" value="Genomic_DNA"/>
</dbReference>
<name>A0A7Y9ITC4_9BURK</name>
<protein>
    <submittedName>
        <fullName evidence="3">Carboxylesterase</fullName>
        <ecNumber evidence="3">3.1.1.1</ecNumber>
    </submittedName>
</protein>
<keyword evidence="4" id="KW-1185">Reference proteome</keyword>
<dbReference type="RefSeq" id="WP_179585615.1">
    <property type="nucleotide sequence ID" value="NZ_JACBYR010000001.1"/>
</dbReference>
<dbReference type="InterPro" id="IPR029058">
    <property type="entry name" value="AB_hydrolase_fold"/>
</dbReference>
<evidence type="ECO:0000256" key="1">
    <source>
        <dbReference type="PIRSR" id="PIRSR017388-1"/>
    </source>
</evidence>
<dbReference type="InterPro" id="IPR022742">
    <property type="entry name" value="Hydrolase_4"/>
</dbReference>
<dbReference type="InterPro" id="IPR051044">
    <property type="entry name" value="MAG_DAG_Lipase"/>
</dbReference>
<accession>A0A7Y9ITC4</accession>
<dbReference type="EC" id="3.1.1.1" evidence="3"/>
<dbReference type="SUPFAM" id="SSF53474">
    <property type="entry name" value="alpha/beta-Hydrolases"/>
    <property type="match status" value="1"/>
</dbReference>
<dbReference type="AlphaFoldDB" id="A0A7Y9ITC4"/>
<dbReference type="Gene3D" id="3.40.50.1820">
    <property type="entry name" value="alpha/beta hydrolase"/>
    <property type="match status" value="1"/>
</dbReference>
<feature type="domain" description="Serine aminopeptidase S33" evidence="2">
    <location>
        <begin position="15"/>
        <end position="251"/>
    </location>
</feature>
<evidence type="ECO:0000313" key="3">
    <source>
        <dbReference type="EMBL" id="NYE82593.1"/>
    </source>
</evidence>
<reference evidence="3 4" key="1">
    <citation type="submission" date="2020-07" db="EMBL/GenBank/DDBJ databases">
        <title>Genomic Encyclopedia of Type Strains, Phase IV (KMG-V): Genome sequencing to study the core and pangenomes of soil and plant-associated prokaryotes.</title>
        <authorList>
            <person name="Whitman W."/>
        </authorList>
    </citation>
    <scope>NUCLEOTIDE SEQUENCE [LARGE SCALE GENOMIC DNA]</scope>
    <source>
        <strain evidence="3 4">SAS40</strain>
    </source>
</reference>
<keyword evidence="3" id="KW-0378">Hydrolase</keyword>
<feature type="active site" description="Charge relay system" evidence="1">
    <location>
        <position position="245"/>
    </location>
</feature>
<feature type="active site" description="Charge relay system" evidence="1">
    <location>
        <position position="215"/>
    </location>
</feature>
<organism evidence="3 4">
    <name type="scientific">Pigmentiphaga litoralis</name>
    <dbReference type="NCBI Taxonomy" id="516702"/>
    <lineage>
        <taxon>Bacteria</taxon>
        <taxon>Pseudomonadati</taxon>
        <taxon>Pseudomonadota</taxon>
        <taxon>Betaproteobacteria</taxon>
        <taxon>Burkholderiales</taxon>
        <taxon>Alcaligenaceae</taxon>
        <taxon>Pigmentiphaga</taxon>
    </lineage>
</organism>
<proteinExistence type="predicted"/>
<dbReference type="InterPro" id="IPR012354">
    <property type="entry name" value="Esterase_lipase"/>
</dbReference>
<comment type="caution">
    <text evidence="3">The sequence shown here is derived from an EMBL/GenBank/DDBJ whole genome shotgun (WGS) entry which is preliminary data.</text>
</comment>
<dbReference type="PANTHER" id="PTHR11614">
    <property type="entry name" value="PHOSPHOLIPASE-RELATED"/>
    <property type="match status" value="1"/>
</dbReference>
<dbReference type="GO" id="GO:0106435">
    <property type="term" value="F:carboxylesterase activity"/>
    <property type="evidence" value="ECO:0007669"/>
    <property type="project" value="UniProtKB-EC"/>
</dbReference>
<sequence>MTDNEFLFRGGRVGVLLIHGLTGTPNEMRLVGKGLHQAGYTVHGMQLAGHCGTEDDLIATGWQDWYASVCAAADRLAADVDHFFVIGLSMGALLALKLAADRPAQVHGVGAYATMFRHDGWSMPFFTRLCFLLPVFKALGVGRRRSFTERPPYGIKDEHLRSRIVAKMQGGDSAAAGLPGNPWYAVAEMYALSAAVRRQLRDIRSPCLVVHATQDDVASVRNAALIARRVHRASVETVLLNDSYHMVTIDRQRRTVIRRSVAFIDRVVAAREPALRAAA</sequence>
<dbReference type="Pfam" id="PF12146">
    <property type="entry name" value="Hydrolase_4"/>
    <property type="match status" value="1"/>
</dbReference>
<evidence type="ECO:0000259" key="2">
    <source>
        <dbReference type="Pfam" id="PF12146"/>
    </source>
</evidence>
<dbReference type="Proteomes" id="UP000542125">
    <property type="component" value="Unassembled WGS sequence"/>
</dbReference>
<feature type="active site" description="Nucleophile" evidence="1">
    <location>
        <position position="89"/>
    </location>
</feature>
<gene>
    <name evidence="3" type="ORF">FHW18_001864</name>
</gene>
<dbReference type="PIRSF" id="PIRSF017388">
    <property type="entry name" value="Esterase_lipase"/>
    <property type="match status" value="1"/>
</dbReference>
<evidence type="ECO:0000313" key="4">
    <source>
        <dbReference type="Proteomes" id="UP000542125"/>
    </source>
</evidence>